<dbReference type="Gene3D" id="1.10.10.10">
    <property type="entry name" value="Winged helix-like DNA-binding domain superfamily/Winged helix DNA-binding domain"/>
    <property type="match status" value="1"/>
</dbReference>
<dbReference type="InterPro" id="IPR009057">
    <property type="entry name" value="Homeodomain-like_sf"/>
</dbReference>
<protein>
    <submittedName>
        <fullName evidence="3">Transposase</fullName>
    </submittedName>
</protein>
<gene>
    <name evidence="3" type="ORF">KME07_14635</name>
</gene>
<dbReference type="SUPFAM" id="SSF46689">
    <property type="entry name" value="Homeodomain-like"/>
    <property type="match status" value="1"/>
</dbReference>
<name>A0A951PBG7_9CYAN</name>
<feature type="domain" description="Transposase Synechocystis PCC 6803" evidence="2">
    <location>
        <begin position="5"/>
        <end position="118"/>
    </location>
</feature>
<dbReference type="EMBL" id="JAHHHV010000070">
    <property type="protein sequence ID" value="MBW4466657.1"/>
    <property type="molecule type" value="Genomic_DNA"/>
</dbReference>
<evidence type="ECO:0000259" key="2">
    <source>
        <dbReference type="Pfam" id="PF01710"/>
    </source>
</evidence>
<dbReference type="Pfam" id="PF01710">
    <property type="entry name" value="HTH_Tnp_IS630"/>
    <property type="match status" value="1"/>
</dbReference>
<evidence type="ECO:0000313" key="4">
    <source>
        <dbReference type="Proteomes" id="UP000707356"/>
    </source>
</evidence>
<evidence type="ECO:0000256" key="1">
    <source>
        <dbReference type="SAM" id="MobiDB-lite"/>
    </source>
</evidence>
<accession>A0A951PBG7</accession>
<dbReference type="AlphaFoldDB" id="A0A951PBG7"/>
<feature type="region of interest" description="Disordered" evidence="1">
    <location>
        <begin position="113"/>
        <end position="138"/>
    </location>
</feature>
<reference evidence="3" key="1">
    <citation type="submission" date="2021-05" db="EMBL/GenBank/DDBJ databases">
        <authorList>
            <person name="Pietrasiak N."/>
            <person name="Ward R."/>
            <person name="Stajich J.E."/>
            <person name="Kurbessoian T."/>
        </authorList>
    </citation>
    <scope>NUCLEOTIDE SEQUENCE</scope>
    <source>
        <strain evidence="3">GSE-TBD4-15B</strain>
    </source>
</reference>
<dbReference type="InterPro" id="IPR002622">
    <property type="entry name" value="Transposase_14"/>
</dbReference>
<dbReference type="Proteomes" id="UP000707356">
    <property type="component" value="Unassembled WGS sequence"/>
</dbReference>
<proteinExistence type="predicted"/>
<evidence type="ECO:0000313" key="3">
    <source>
        <dbReference type="EMBL" id="MBW4466657.1"/>
    </source>
</evidence>
<comment type="caution">
    <text evidence="3">The sequence shown here is derived from an EMBL/GenBank/DDBJ whole genome shotgun (WGS) entry which is preliminary data.</text>
</comment>
<sequence length="138" mass="15660">MKPLSMDLRQRIINAVEQGDSSIRKIAQRFSVSKNSVERLIIQKRTEGHLAPRQQGGAMVSTLMQYQDQLMAIIEKQADATLAEYCELLFDETGLWVSQSTMCRTFQRLNLPRKKKRSAPAKPKANESSFCDKSIGLK</sequence>
<reference evidence="3" key="2">
    <citation type="journal article" date="2022" name="Microbiol. Resour. Announc.">
        <title>Metagenome Sequencing to Explore Phylogenomics of Terrestrial Cyanobacteria.</title>
        <authorList>
            <person name="Ward R.D."/>
            <person name="Stajich J.E."/>
            <person name="Johansen J.R."/>
            <person name="Huntemann M."/>
            <person name="Clum A."/>
            <person name="Foster B."/>
            <person name="Foster B."/>
            <person name="Roux S."/>
            <person name="Palaniappan K."/>
            <person name="Varghese N."/>
            <person name="Mukherjee S."/>
            <person name="Reddy T.B.K."/>
            <person name="Daum C."/>
            <person name="Copeland A."/>
            <person name="Chen I.A."/>
            <person name="Ivanova N.N."/>
            <person name="Kyrpides N.C."/>
            <person name="Shapiro N."/>
            <person name="Eloe-Fadrosh E.A."/>
            <person name="Pietrasiak N."/>
        </authorList>
    </citation>
    <scope>NUCLEOTIDE SEQUENCE</scope>
    <source>
        <strain evidence="3">GSE-TBD4-15B</strain>
    </source>
</reference>
<organism evidence="3 4">
    <name type="scientific">Pegethrix bostrychoides GSE-TBD4-15B</name>
    <dbReference type="NCBI Taxonomy" id="2839662"/>
    <lineage>
        <taxon>Bacteria</taxon>
        <taxon>Bacillati</taxon>
        <taxon>Cyanobacteriota</taxon>
        <taxon>Cyanophyceae</taxon>
        <taxon>Oculatellales</taxon>
        <taxon>Oculatellaceae</taxon>
        <taxon>Pegethrix</taxon>
    </lineage>
</organism>
<dbReference type="InterPro" id="IPR036388">
    <property type="entry name" value="WH-like_DNA-bd_sf"/>
</dbReference>